<evidence type="ECO:0000313" key="1">
    <source>
        <dbReference type="EMBL" id="MBK9297705.1"/>
    </source>
</evidence>
<dbReference type="AlphaFoldDB" id="A0A936TGG7"/>
<name>A0A936TGG7_9ACTN</name>
<proteinExistence type="predicted"/>
<dbReference type="EMBL" id="JADJZA010000007">
    <property type="protein sequence ID" value="MBK9297705.1"/>
    <property type="molecule type" value="Genomic_DNA"/>
</dbReference>
<organism evidence="1 2">
    <name type="scientific">Candidatus Neomicrothrix subdominans</name>
    <dbReference type="NCBI Taxonomy" id="2954438"/>
    <lineage>
        <taxon>Bacteria</taxon>
        <taxon>Bacillati</taxon>
        <taxon>Actinomycetota</taxon>
        <taxon>Acidimicrobiia</taxon>
        <taxon>Acidimicrobiales</taxon>
        <taxon>Microthrixaceae</taxon>
        <taxon>Candidatus Neomicrothrix</taxon>
    </lineage>
</organism>
<gene>
    <name evidence="1" type="ORF">IPN02_12925</name>
</gene>
<dbReference type="Proteomes" id="UP000727993">
    <property type="component" value="Unassembled WGS sequence"/>
</dbReference>
<sequence>MYFEERVGESSKFVDVVDVYRRFDSEGEEVGSTRIDGLGDSFVFTAFAIAAPNDTAFLLENRCPVPVGTGDTGFGCGQPTPRLIRISPGGDTVIDLQRSVSDEAMLMTPVAATDDTLAIVAEPLNGSPVLSFINLDTGDATTTDLPEGVGASSVCGQDDAMYAVSQSSDNGIAAKPVSLHRSPIGEDAVWATLGTVVLNADAVGVEDVRLACAPSFAVWANMNQPAAILVTFDLDTGTGVEESNFWEDPQVSSVALCAGESGVVISGTSPDRQTAHYRPITKAGPAGIGNELERASEFRTPPVGCPVGKRIVDASQTGATAEPAHVVR</sequence>
<accession>A0A936TGG7</accession>
<protein>
    <submittedName>
        <fullName evidence="1">Uncharacterized protein</fullName>
    </submittedName>
</protein>
<evidence type="ECO:0000313" key="2">
    <source>
        <dbReference type="Proteomes" id="UP000727993"/>
    </source>
</evidence>
<reference evidence="1 2" key="1">
    <citation type="submission" date="2020-10" db="EMBL/GenBank/DDBJ databases">
        <title>Connecting structure to function with the recovery of over 1000 high-quality activated sludge metagenome-assembled genomes encoding full-length rRNA genes using long-read sequencing.</title>
        <authorList>
            <person name="Singleton C.M."/>
            <person name="Petriglieri F."/>
            <person name="Kristensen J.M."/>
            <person name="Kirkegaard R.H."/>
            <person name="Michaelsen T.Y."/>
            <person name="Andersen M.H."/>
            <person name="Karst S.M."/>
            <person name="Dueholm M.S."/>
            <person name="Nielsen P.H."/>
            <person name="Albertsen M."/>
        </authorList>
    </citation>
    <scope>NUCLEOTIDE SEQUENCE [LARGE SCALE GENOMIC DNA]</scope>
    <source>
        <strain evidence="1">Lyne_18-Q3-R50-59_MAXAC.006</strain>
    </source>
</reference>
<comment type="caution">
    <text evidence="1">The sequence shown here is derived from an EMBL/GenBank/DDBJ whole genome shotgun (WGS) entry which is preliminary data.</text>
</comment>